<evidence type="ECO:0000256" key="1">
    <source>
        <dbReference type="SAM" id="Phobius"/>
    </source>
</evidence>
<keyword evidence="1" id="KW-1133">Transmembrane helix</keyword>
<dbReference type="AlphaFoldDB" id="A0A8D8QCZ7"/>
<reference evidence="2" key="1">
    <citation type="submission" date="2021-05" db="EMBL/GenBank/DDBJ databases">
        <authorList>
            <person name="Alioto T."/>
            <person name="Alioto T."/>
            <person name="Gomez Garrido J."/>
        </authorList>
    </citation>
    <scope>NUCLEOTIDE SEQUENCE</scope>
</reference>
<keyword evidence="1" id="KW-0472">Membrane</keyword>
<accession>A0A8D8QCZ7</accession>
<keyword evidence="1" id="KW-0812">Transmembrane</keyword>
<sequence>MIMNCFRVRILAILFMRNPLKRTVLKVIIPSVSLVKRLKNPTRIMICLQIIFLIQIIFLMRNYMQEIVSIRLTITLVFSTKSQENRILLVSRQRTTMKIMRTPLNVKTRVTLSKKRLNCLIIVIY</sequence>
<evidence type="ECO:0000313" key="2">
    <source>
        <dbReference type="EMBL" id="CAG6629265.1"/>
    </source>
</evidence>
<protein>
    <submittedName>
        <fullName evidence="2">Uncharacterized protein</fullName>
    </submittedName>
</protein>
<dbReference type="EMBL" id="HBUF01070288">
    <property type="protein sequence ID" value="CAG6629265.1"/>
    <property type="molecule type" value="Transcribed_RNA"/>
</dbReference>
<name>A0A8D8QCZ7_9HEMI</name>
<dbReference type="EMBL" id="HBUF01571516">
    <property type="protein sequence ID" value="CAG6766725.1"/>
    <property type="molecule type" value="Transcribed_RNA"/>
</dbReference>
<proteinExistence type="predicted"/>
<organism evidence="2">
    <name type="scientific">Cacopsylla melanoneura</name>
    <dbReference type="NCBI Taxonomy" id="428564"/>
    <lineage>
        <taxon>Eukaryota</taxon>
        <taxon>Metazoa</taxon>
        <taxon>Ecdysozoa</taxon>
        <taxon>Arthropoda</taxon>
        <taxon>Hexapoda</taxon>
        <taxon>Insecta</taxon>
        <taxon>Pterygota</taxon>
        <taxon>Neoptera</taxon>
        <taxon>Paraneoptera</taxon>
        <taxon>Hemiptera</taxon>
        <taxon>Sternorrhyncha</taxon>
        <taxon>Psylloidea</taxon>
        <taxon>Psyllidae</taxon>
        <taxon>Psyllinae</taxon>
        <taxon>Cacopsylla</taxon>
    </lineage>
</organism>
<feature type="transmembrane region" description="Helical" evidence="1">
    <location>
        <begin position="44"/>
        <end position="64"/>
    </location>
</feature>